<dbReference type="Proteomes" id="UP000287188">
    <property type="component" value="Unassembled WGS sequence"/>
</dbReference>
<name>A0A402AGV1_9CHLR</name>
<keyword evidence="2" id="KW-1185">Reference proteome</keyword>
<sequence>MRPSFYGQGPPIERLRWCLKITKQPQLKCNGERATFTIAFNSVLLRDEGMMTHGKKDPYNGRRPDNR</sequence>
<dbReference type="EMBL" id="BIFS01000001">
    <property type="protein sequence ID" value="GCE18327.1"/>
    <property type="molecule type" value="Genomic_DNA"/>
</dbReference>
<proteinExistence type="predicted"/>
<protein>
    <submittedName>
        <fullName evidence="1">Uncharacterized protein</fullName>
    </submittedName>
</protein>
<gene>
    <name evidence="1" type="ORF">KDK_21270</name>
</gene>
<comment type="caution">
    <text evidence="1">The sequence shown here is derived from an EMBL/GenBank/DDBJ whole genome shotgun (WGS) entry which is preliminary data.</text>
</comment>
<reference evidence="2" key="1">
    <citation type="submission" date="2018-12" db="EMBL/GenBank/DDBJ databases">
        <title>Tengunoibacter tsumagoiensis gen. nov., sp. nov., Dictyobacter kobayashii sp. nov., D. alpinus sp. nov., and D. joshuensis sp. nov. and description of Dictyobacteraceae fam. nov. within the order Ktedonobacterales isolated from Tengu-no-mugimeshi.</title>
        <authorList>
            <person name="Wang C.M."/>
            <person name="Zheng Y."/>
            <person name="Sakai Y."/>
            <person name="Toyoda A."/>
            <person name="Minakuchi Y."/>
            <person name="Abe K."/>
            <person name="Yokota A."/>
            <person name="Yabe S."/>
        </authorList>
    </citation>
    <scope>NUCLEOTIDE SEQUENCE [LARGE SCALE GENOMIC DNA]</scope>
    <source>
        <strain evidence="2">Uno11</strain>
    </source>
</reference>
<organism evidence="1 2">
    <name type="scientific">Dictyobacter kobayashii</name>
    <dbReference type="NCBI Taxonomy" id="2014872"/>
    <lineage>
        <taxon>Bacteria</taxon>
        <taxon>Bacillati</taxon>
        <taxon>Chloroflexota</taxon>
        <taxon>Ktedonobacteria</taxon>
        <taxon>Ktedonobacterales</taxon>
        <taxon>Dictyobacteraceae</taxon>
        <taxon>Dictyobacter</taxon>
    </lineage>
</organism>
<evidence type="ECO:0000313" key="2">
    <source>
        <dbReference type="Proteomes" id="UP000287188"/>
    </source>
</evidence>
<accession>A0A402AGV1</accession>
<dbReference type="AlphaFoldDB" id="A0A402AGV1"/>
<evidence type="ECO:0000313" key="1">
    <source>
        <dbReference type="EMBL" id="GCE18327.1"/>
    </source>
</evidence>